<dbReference type="InterPro" id="IPR048052">
    <property type="entry name" value="FM1-like"/>
</dbReference>
<evidence type="ECO:0000256" key="1">
    <source>
        <dbReference type="SAM" id="Phobius"/>
    </source>
</evidence>
<dbReference type="InterPro" id="IPR013783">
    <property type="entry name" value="Ig-like_fold"/>
</dbReference>
<accession>A0A852RQB0</accession>
<organism evidence="5 6">
    <name type="scientific">Nocardioides kongjuensis</name>
    <dbReference type="NCBI Taxonomy" id="349522"/>
    <lineage>
        <taxon>Bacteria</taxon>
        <taxon>Bacillati</taxon>
        <taxon>Actinomycetota</taxon>
        <taxon>Actinomycetes</taxon>
        <taxon>Propionibacteriales</taxon>
        <taxon>Nocardioidaceae</taxon>
        <taxon>Nocardioides</taxon>
    </lineage>
</organism>
<name>A0A852RQB0_9ACTN</name>
<dbReference type="Gene3D" id="2.60.40.10">
    <property type="entry name" value="Immunoglobulins"/>
    <property type="match status" value="2"/>
</dbReference>
<dbReference type="AlphaFoldDB" id="A0A852RQB0"/>
<proteinExistence type="predicted"/>
<keyword evidence="1" id="KW-0812">Transmembrane</keyword>
<keyword evidence="6" id="KW-1185">Reference proteome</keyword>
<dbReference type="InterPro" id="IPR026466">
    <property type="entry name" value="Fim_isopep_form_D2_dom"/>
</dbReference>
<sequence length="448" mass="45927">MTFSIQKVGGIDLTTNQGWQDASALSGVFNPANASGSITGAGYTLTAASGSPVTTNASGDASLAGLPLGLYLVTETAYPTGTTPSAPFLVSVPLTNPADQSTWLYDVNVYPKNSIDNVSKTVEDANAVKLGDPVTWTIKGDIPNVKTIDGYKIVDQLDPKLDYVGTTVTLADGTAITQGTDYDVVFDSATNTVTVQFTAAGRLVLAAHPATQVVVKIDTKVNAVGEIVNTALLYPNAASFNVQPGNPGGPPVTPPVITKWGSMTVQKVDENGAALSGAQFSVYPTEADAKAGTNAITLGGQTVFAVDANGQVTISGLRYSDWANGVAVAPGDAGYQTYWLAEVKAPTGYELLAQPVEFTITAESSKPGVDLRITNLPNQVSPGCAEAVRSSGTPTSDCNDNGGGHSPFLPQTGGPAFLALVAGLVLVAGGALFVTAARRRGDAPSSLR</sequence>
<protein>
    <submittedName>
        <fullName evidence="5">Fimbrial isopeptide formation D2 family protein/LPXTG-motif cell wall-anchored protein</fullName>
    </submittedName>
</protein>
<evidence type="ECO:0000259" key="4">
    <source>
        <dbReference type="Pfam" id="PF20623"/>
    </source>
</evidence>
<feature type="domain" description="SpaA-like prealbumin fold" evidence="3">
    <location>
        <begin position="261"/>
        <end position="366"/>
    </location>
</feature>
<dbReference type="InterPro" id="IPR032364">
    <property type="entry name" value="GramPos_pilinD1_N"/>
</dbReference>
<dbReference type="GO" id="GO:0005975">
    <property type="term" value="P:carbohydrate metabolic process"/>
    <property type="evidence" value="ECO:0007669"/>
    <property type="project" value="UniProtKB-ARBA"/>
</dbReference>
<dbReference type="Pfam" id="PF20623">
    <property type="entry name" value="Sgo0707_N2"/>
    <property type="match status" value="1"/>
</dbReference>
<reference evidence="5 6" key="1">
    <citation type="submission" date="2020-07" db="EMBL/GenBank/DDBJ databases">
        <title>Sequencing the genomes of 1000 actinobacteria strains.</title>
        <authorList>
            <person name="Klenk H.-P."/>
        </authorList>
    </citation>
    <scope>NUCLEOTIDE SEQUENCE [LARGE SCALE GENOMIC DNA]</scope>
    <source>
        <strain evidence="5 6">DSM 19082</strain>
    </source>
</reference>
<dbReference type="Pfam" id="PF17802">
    <property type="entry name" value="SpaA"/>
    <property type="match status" value="1"/>
</dbReference>
<evidence type="ECO:0000313" key="5">
    <source>
        <dbReference type="EMBL" id="NYD32748.1"/>
    </source>
</evidence>
<feature type="domain" description="Sgo0707-like N2" evidence="4">
    <location>
        <begin position="128"/>
        <end position="196"/>
    </location>
</feature>
<evidence type="ECO:0000259" key="3">
    <source>
        <dbReference type="Pfam" id="PF17802"/>
    </source>
</evidence>
<evidence type="ECO:0000259" key="2">
    <source>
        <dbReference type="Pfam" id="PF16555"/>
    </source>
</evidence>
<dbReference type="NCBIfam" id="TIGR04226">
    <property type="entry name" value="RrgB_K2N_iso_D2"/>
    <property type="match status" value="1"/>
</dbReference>
<comment type="caution">
    <text evidence="5">The sequence shown here is derived from an EMBL/GenBank/DDBJ whole genome shotgun (WGS) entry which is preliminary data.</text>
</comment>
<dbReference type="InterPro" id="IPR041033">
    <property type="entry name" value="SpaA_PFL_dom_1"/>
</dbReference>
<dbReference type="Gene3D" id="2.60.40.740">
    <property type="match status" value="1"/>
</dbReference>
<keyword evidence="1" id="KW-0472">Membrane</keyword>
<dbReference type="InterPro" id="IPR046473">
    <property type="entry name" value="Sgo0707-like_N2"/>
</dbReference>
<keyword evidence="1" id="KW-1133">Transmembrane helix</keyword>
<gene>
    <name evidence="5" type="ORF">BJ958_004294</name>
</gene>
<dbReference type="NCBIfam" id="TIGR01167">
    <property type="entry name" value="LPXTG_anchor"/>
    <property type="match status" value="1"/>
</dbReference>
<dbReference type="Pfam" id="PF16555">
    <property type="entry name" value="GramPos_pilinD1"/>
    <property type="match status" value="1"/>
</dbReference>
<evidence type="ECO:0000313" key="6">
    <source>
        <dbReference type="Proteomes" id="UP000582231"/>
    </source>
</evidence>
<dbReference type="EMBL" id="JACCBF010000001">
    <property type="protein sequence ID" value="NYD32748.1"/>
    <property type="molecule type" value="Genomic_DNA"/>
</dbReference>
<feature type="domain" description="Gram-positive pilin subunit D1 N-terminal" evidence="2">
    <location>
        <begin position="40"/>
        <end position="114"/>
    </location>
</feature>
<dbReference type="Proteomes" id="UP000582231">
    <property type="component" value="Unassembled WGS sequence"/>
</dbReference>
<feature type="transmembrane region" description="Helical" evidence="1">
    <location>
        <begin position="416"/>
        <end position="437"/>
    </location>
</feature>
<dbReference type="NCBIfam" id="NF033902">
    <property type="entry name" value="iso_D2_wall_anc"/>
    <property type="match status" value="1"/>
</dbReference>